<evidence type="ECO:0000256" key="1">
    <source>
        <dbReference type="PROSITE-ProRule" id="PRU01005"/>
    </source>
</evidence>
<dbReference type="Gene3D" id="1.10.10.1870">
    <property type="entry name" value="ShTK domain-like"/>
    <property type="match status" value="1"/>
</dbReference>
<comment type="caution">
    <text evidence="1">Lacks conserved residue(s) required for the propagation of feature annotation.</text>
</comment>
<sequence length="171" mass="19329">MKLLTTISTTLLLFLTIFIIYSNTQLSECPENLKENCSDEPEYQMSCTKYFADTEIGKCAENTSEPFAMHCLKTCKMCCHDKKYECNNRADDDICETLATMGKCTETGLNVSIGIRACPSSCKTCEKLKCYDKASIKRCSSLKKYCKSPEYPYFEKVVQNECQSTCNLCSS</sequence>
<keyword evidence="2" id="KW-0732">Signal</keyword>
<evidence type="ECO:0000313" key="5">
    <source>
        <dbReference type="Proteomes" id="UP000274131"/>
    </source>
</evidence>
<proteinExistence type="predicted"/>
<evidence type="ECO:0000313" key="4">
    <source>
        <dbReference type="EMBL" id="VDD95631.1"/>
    </source>
</evidence>
<evidence type="ECO:0000313" key="6">
    <source>
        <dbReference type="WBParaSite" id="EVEC_0001105601-mRNA-1"/>
    </source>
</evidence>
<dbReference type="WBParaSite" id="EVEC_0001105601-mRNA-1">
    <property type="protein sequence ID" value="EVEC_0001105601-mRNA-1"/>
    <property type="gene ID" value="EVEC_0001105601"/>
</dbReference>
<dbReference type="PROSITE" id="PS51670">
    <property type="entry name" value="SHKT"/>
    <property type="match status" value="1"/>
</dbReference>
<feature type="domain" description="ShKT" evidence="3">
    <location>
        <begin position="130"/>
        <end position="169"/>
    </location>
</feature>
<accession>A0A0N4VJN5</accession>
<feature type="chain" id="PRO_5043122984" evidence="2">
    <location>
        <begin position="25"/>
        <end position="171"/>
    </location>
</feature>
<protein>
    <submittedName>
        <fullName evidence="6">ShKT domain-containing protein</fullName>
    </submittedName>
</protein>
<dbReference type="Proteomes" id="UP000274131">
    <property type="component" value="Unassembled WGS sequence"/>
</dbReference>
<gene>
    <name evidence="4" type="ORF">EVEC_LOCUS10382</name>
</gene>
<evidence type="ECO:0000256" key="2">
    <source>
        <dbReference type="SAM" id="SignalP"/>
    </source>
</evidence>
<name>A0A0N4VJN5_ENTVE</name>
<reference evidence="4 5" key="2">
    <citation type="submission" date="2018-10" db="EMBL/GenBank/DDBJ databases">
        <authorList>
            <consortium name="Pathogen Informatics"/>
        </authorList>
    </citation>
    <scope>NUCLEOTIDE SEQUENCE [LARGE SCALE GENOMIC DNA]</scope>
</reference>
<dbReference type="Pfam" id="PF01549">
    <property type="entry name" value="ShK"/>
    <property type="match status" value="1"/>
</dbReference>
<evidence type="ECO:0000259" key="3">
    <source>
        <dbReference type="PROSITE" id="PS51670"/>
    </source>
</evidence>
<reference evidence="6" key="1">
    <citation type="submission" date="2017-02" db="UniProtKB">
        <authorList>
            <consortium name="WormBaseParasite"/>
        </authorList>
    </citation>
    <scope>IDENTIFICATION</scope>
</reference>
<dbReference type="EMBL" id="UXUI01010792">
    <property type="protein sequence ID" value="VDD95631.1"/>
    <property type="molecule type" value="Genomic_DNA"/>
</dbReference>
<dbReference type="AlphaFoldDB" id="A0A0N4VJN5"/>
<organism evidence="6">
    <name type="scientific">Enterobius vermicularis</name>
    <name type="common">Human pinworm</name>
    <dbReference type="NCBI Taxonomy" id="51028"/>
    <lineage>
        <taxon>Eukaryota</taxon>
        <taxon>Metazoa</taxon>
        <taxon>Ecdysozoa</taxon>
        <taxon>Nematoda</taxon>
        <taxon>Chromadorea</taxon>
        <taxon>Rhabditida</taxon>
        <taxon>Spirurina</taxon>
        <taxon>Oxyuridomorpha</taxon>
        <taxon>Oxyuroidea</taxon>
        <taxon>Oxyuridae</taxon>
        <taxon>Enterobius</taxon>
    </lineage>
</organism>
<dbReference type="SMART" id="SM00254">
    <property type="entry name" value="ShKT"/>
    <property type="match status" value="3"/>
</dbReference>
<dbReference type="InterPro" id="IPR003582">
    <property type="entry name" value="ShKT_dom"/>
</dbReference>
<feature type="signal peptide" evidence="2">
    <location>
        <begin position="1"/>
        <end position="24"/>
    </location>
</feature>
<keyword evidence="5" id="KW-1185">Reference proteome</keyword>